<sequence>MPPVLKQGPCRLFFYSNEGSPREPVHAHVRSGGNEAKIWLHPAVCAAESFGFNSKELKDMISLVEANRTRIEQAWHDHFGR</sequence>
<protein>
    <recommendedName>
        <fullName evidence="3">DUF4160 domain-containing protein</fullName>
    </recommendedName>
</protein>
<dbReference type="EMBL" id="FZQA01000003">
    <property type="protein sequence ID" value="SNT73427.1"/>
    <property type="molecule type" value="Genomic_DNA"/>
</dbReference>
<dbReference type="OrthoDB" id="122670at2"/>
<proteinExistence type="predicted"/>
<dbReference type="InterPro" id="IPR025427">
    <property type="entry name" value="DUF4160"/>
</dbReference>
<keyword evidence="2" id="KW-1185">Reference proteome</keyword>
<name>A0A239PUR7_9PROT</name>
<organism evidence="1 2">
    <name type="scientific">Amphiplicatus metriothermophilus</name>
    <dbReference type="NCBI Taxonomy" id="1519374"/>
    <lineage>
        <taxon>Bacteria</taxon>
        <taxon>Pseudomonadati</taxon>
        <taxon>Pseudomonadota</taxon>
        <taxon>Alphaproteobacteria</taxon>
        <taxon>Parvularculales</taxon>
        <taxon>Parvularculaceae</taxon>
        <taxon>Amphiplicatus</taxon>
    </lineage>
</organism>
<accession>A0A239PUR7</accession>
<reference evidence="1 2" key="1">
    <citation type="submission" date="2017-07" db="EMBL/GenBank/DDBJ databases">
        <authorList>
            <person name="Sun Z.S."/>
            <person name="Albrecht U."/>
            <person name="Echele G."/>
            <person name="Lee C.C."/>
        </authorList>
    </citation>
    <scope>NUCLEOTIDE SEQUENCE [LARGE SCALE GENOMIC DNA]</scope>
    <source>
        <strain evidence="1 2">CGMCC 1.12710</strain>
    </source>
</reference>
<gene>
    <name evidence="1" type="ORF">SAMN06297382_1807</name>
</gene>
<evidence type="ECO:0000313" key="1">
    <source>
        <dbReference type="EMBL" id="SNT73427.1"/>
    </source>
</evidence>
<dbReference type="AlphaFoldDB" id="A0A239PUR7"/>
<dbReference type="Proteomes" id="UP000198346">
    <property type="component" value="Unassembled WGS sequence"/>
</dbReference>
<dbReference type="Pfam" id="PF13711">
    <property type="entry name" value="DUF4160"/>
    <property type="match status" value="1"/>
</dbReference>
<evidence type="ECO:0000313" key="2">
    <source>
        <dbReference type="Proteomes" id="UP000198346"/>
    </source>
</evidence>
<dbReference type="RefSeq" id="WP_089412270.1">
    <property type="nucleotide sequence ID" value="NZ_FZQA01000003.1"/>
</dbReference>
<evidence type="ECO:0008006" key="3">
    <source>
        <dbReference type="Google" id="ProtNLM"/>
    </source>
</evidence>